<feature type="region of interest" description="Disordered" evidence="1">
    <location>
        <begin position="1"/>
        <end position="27"/>
    </location>
</feature>
<name>A0ABR1I3Y0_9HYPO</name>
<dbReference type="Proteomes" id="UP001498421">
    <property type="component" value="Unassembled WGS sequence"/>
</dbReference>
<evidence type="ECO:0000313" key="2">
    <source>
        <dbReference type="EMBL" id="KAK7427729.1"/>
    </source>
</evidence>
<comment type="caution">
    <text evidence="2">The sequence shown here is derived from an EMBL/GenBank/DDBJ whole genome shotgun (WGS) entry which is preliminary data.</text>
</comment>
<proteinExistence type="predicted"/>
<feature type="region of interest" description="Disordered" evidence="1">
    <location>
        <begin position="161"/>
        <end position="181"/>
    </location>
</feature>
<reference evidence="2 3" key="1">
    <citation type="journal article" date="2025" name="Microbiol. Resour. Announc.">
        <title>Draft genome sequences for Neonectria magnoliae and Neonectria punicea, canker pathogens of Liriodendron tulipifera and Acer saccharum in West Virginia.</title>
        <authorList>
            <person name="Petronek H.M."/>
            <person name="Kasson M.T."/>
            <person name="Metheny A.M."/>
            <person name="Stauder C.M."/>
            <person name="Lovett B."/>
            <person name="Lynch S.C."/>
            <person name="Garnas J.R."/>
            <person name="Kasson L.R."/>
            <person name="Stajich J.E."/>
        </authorList>
    </citation>
    <scope>NUCLEOTIDE SEQUENCE [LARGE SCALE GENOMIC DNA]</scope>
    <source>
        <strain evidence="2 3">NRRL 64651</strain>
    </source>
</reference>
<feature type="compositionally biased region" description="Basic residues" evidence="1">
    <location>
        <begin position="1"/>
        <end position="10"/>
    </location>
</feature>
<protein>
    <submittedName>
        <fullName evidence="2">Uncharacterized protein</fullName>
    </submittedName>
</protein>
<accession>A0ABR1I3Y0</accession>
<feature type="compositionally biased region" description="Polar residues" evidence="1">
    <location>
        <begin position="17"/>
        <end position="27"/>
    </location>
</feature>
<keyword evidence="3" id="KW-1185">Reference proteome</keyword>
<gene>
    <name evidence="2" type="ORF">QQZ08_005835</name>
</gene>
<dbReference type="EMBL" id="JAZAVK010000050">
    <property type="protein sequence ID" value="KAK7427729.1"/>
    <property type="molecule type" value="Genomic_DNA"/>
</dbReference>
<evidence type="ECO:0000256" key="1">
    <source>
        <dbReference type="SAM" id="MobiDB-lite"/>
    </source>
</evidence>
<evidence type="ECO:0000313" key="3">
    <source>
        <dbReference type="Proteomes" id="UP001498421"/>
    </source>
</evidence>
<organism evidence="2 3">
    <name type="scientific">Neonectria magnoliae</name>
    <dbReference type="NCBI Taxonomy" id="2732573"/>
    <lineage>
        <taxon>Eukaryota</taxon>
        <taxon>Fungi</taxon>
        <taxon>Dikarya</taxon>
        <taxon>Ascomycota</taxon>
        <taxon>Pezizomycotina</taxon>
        <taxon>Sordariomycetes</taxon>
        <taxon>Hypocreomycetidae</taxon>
        <taxon>Hypocreales</taxon>
        <taxon>Nectriaceae</taxon>
        <taxon>Neonectria</taxon>
    </lineage>
</organism>
<sequence>MATIQKRRRSVPPGVTPNHNLSPTNDDVQALTATSSTSPLTAPKHPSKLLAQADALAKMTFELNLRAVCSHAERLEREVRTLVSYTEHDKEFRCENESRLAAMMHEIQAVKTHVAKVENTQENVRGGLEDQQRRATEALDGFKKEISDLRRLIDGLSSQLNQFKTSDDNREAPRPPPTTSRCMETRAMRRANKRVETQPRDQQNVDGANIKSRIQEAINSTRRWNRDHKVTKIPDSQFAANYLKKQSQRDPDLAVLLQRSLQKRIRLRGSLRSGKAEPQPRNLGELCRAVVWQDVIDMVKDVLVVNAQNSARLLGRGMRT</sequence>